<keyword evidence="2" id="KW-1017">Isopeptide bond</keyword>
<protein>
    <submittedName>
        <fullName evidence="7">Uncharacterized protein</fullName>
    </submittedName>
</protein>
<organism evidence="7 8">
    <name type="scientific">Steinernema hermaphroditum</name>
    <dbReference type="NCBI Taxonomy" id="289476"/>
    <lineage>
        <taxon>Eukaryota</taxon>
        <taxon>Metazoa</taxon>
        <taxon>Ecdysozoa</taxon>
        <taxon>Nematoda</taxon>
        <taxon>Chromadorea</taxon>
        <taxon>Rhabditida</taxon>
        <taxon>Tylenchina</taxon>
        <taxon>Panagrolaimomorpha</taxon>
        <taxon>Strongyloidoidea</taxon>
        <taxon>Steinernematidae</taxon>
        <taxon>Steinernema</taxon>
    </lineage>
</organism>
<feature type="compositionally biased region" description="Acidic residues" evidence="6">
    <location>
        <begin position="906"/>
        <end position="923"/>
    </location>
</feature>
<evidence type="ECO:0000256" key="1">
    <source>
        <dbReference type="ARBA" id="ARBA00004123"/>
    </source>
</evidence>
<dbReference type="Proteomes" id="UP001175271">
    <property type="component" value="Unassembled WGS sequence"/>
</dbReference>
<keyword evidence="3" id="KW-0832">Ubl conjugation</keyword>
<evidence type="ECO:0000256" key="3">
    <source>
        <dbReference type="ARBA" id="ARBA00022843"/>
    </source>
</evidence>
<dbReference type="InterPro" id="IPR016024">
    <property type="entry name" value="ARM-type_fold"/>
</dbReference>
<dbReference type="GO" id="GO:0005634">
    <property type="term" value="C:nucleus"/>
    <property type="evidence" value="ECO:0007669"/>
    <property type="project" value="UniProtKB-SubCell"/>
</dbReference>
<evidence type="ECO:0000256" key="2">
    <source>
        <dbReference type="ARBA" id="ARBA00022499"/>
    </source>
</evidence>
<dbReference type="SUPFAM" id="SSF48371">
    <property type="entry name" value="ARM repeat"/>
    <property type="match status" value="1"/>
</dbReference>
<feature type="compositionally biased region" description="Acidic residues" evidence="6">
    <location>
        <begin position="1455"/>
        <end position="1471"/>
    </location>
</feature>
<evidence type="ECO:0000313" key="8">
    <source>
        <dbReference type="Proteomes" id="UP001175271"/>
    </source>
</evidence>
<reference evidence="7" key="1">
    <citation type="submission" date="2023-06" db="EMBL/GenBank/DDBJ databases">
        <title>Genomic analysis of the entomopathogenic nematode Steinernema hermaphroditum.</title>
        <authorList>
            <person name="Schwarz E.M."/>
            <person name="Heppert J.K."/>
            <person name="Baniya A."/>
            <person name="Schwartz H.T."/>
            <person name="Tan C.-H."/>
            <person name="Antoshechkin I."/>
            <person name="Sternberg P.W."/>
            <person name="Goodrich-Blair H."/>
            <person name="Dillman A.R."/>
        </authorList>
    </citation>
    <scope>NUCLEOTIDE SEQUENCE</scope>
    <source>
        <strain evidence="7">PS9179</strain>
        <tissue evidence="7">Whole animal</tissue>
    </source>
</reference>
<dbReference type="Pfam" id="PF14631">
    <property type="entry name" value="FancD2"/>
    <property type="match status" value="2"/>
</dbReference>
<gene>
    <name evidence="7" type="ORF">QR680_001276</name>
</gene>
<keyword evidence="4" id="KW-0539">Nucleus</keyword>
<dbReference type="InterPro" id="IPR029448">
    <property type="entry name" value="FANCD2"/>
</dbReference>
<dbReference type="GO" id="GO:1990918">
    <property type="term" value="P:double-strand break repair involved in meiotic recombination"/>
    <property type="evidence" value="ECO:0007669"/>
    <property type="project" value="TreeGrafter"/>
</dbReference>
<feature type="compositionally biased region" description="Basic and acidic residues" evidence="6">
    <location>
        <begin position="924"/>
        <end position="933"/>
    </location>
</feature>
<dbReference type="GO" id="GO:0070182">
    <property type="term" value="F:DNA polymerase binding"/>
    <property type="evidence" value="ECO:0007669"/>
    <property type="project" value="TreeGrafter"/>
</dbReference>
<dbReference type="PANTHER" id="PTHR32086:SF0">
    <property type="entry name" value="FANCONI ANEMIA GROUP D2 PROTEIN"/>
    <property type="match status" value="1"/>
</dbReference>
<dbReference type="PANTHER" id="PTHR32086">
    <property type="entry name" value="FANCONI ANEMIA GROUP D2 PROTEIN"/>
    <property type="match status" value="1"/>
</dbReference>
<feature type="region of interest" description="Disordered" evidence="6">
    <location>
        <begin position="905"/>
        <end position="944"/>
    </location>
</feature>
<name>A0AA39GYG3_9BILA</name>
<comment type="similarity">
    <text evidence="5">Belongs to the Fanconi anemia protein FANCD2 family.</text>
</comment>
<comment type="caution">
    <text evidence="7">The sequence shown here is derived from an EMBL/GenBank/DDBJ whole genome shotgun (WGS) entry which is preliminary data.</text>
</comment>
<evidence type="ECO:0000256" key="5">
    <source>
        <dbReference type="ARBA" id="ARBA00093456"/>
    </source>
</evidence>
<keyword evidence="8" id="KW-1185">Reference proteome</keyword>
<dbReference type="EMBL" id="JAUCMV010000005">
    <property type="protein sequence ID" value="KAK0395426.1"/>
    <property type="molecule type" value="Genomic_DNA"/>
</dbReference>
<evidence type="ECO:0000256" key="4">
    <source>
        <dbReference type="ARBA" id="ARBA00023242"/>
    </source>
</evidence>
<accession>A0AA39GYG3</accession>
<proteinExistence type="inferred from homology"/>
<feature type="compositionally biased region" description="Polar residues" evidence="6">
    <location>
        <begin position="1439"/>
        <end position="1449"/>
    </location>
</feature>
<feature type="region of interest" description="Disordered" evidence="6">
    <location>
        <begin position="1434"/>
        <end position="1471"/>
    </location>
</feature>
<dbReference type="GO" id="GO:0036297">
    <property type="term" value="P:interstrand cross-link repair"/>
    <property type="evidence" value="ECO:0007669"/>
    <property type="project" value="TreeGrafter"/>
</dbReference>
<dbReference type="GO" id="GO:0000793">
    <property type="term" value="C:condensed chromosome"/>
    <property type="evidence" value="ECO:0007669"/>
    <property type="project" value="TreeGrafter"/>
</dbReference>
<sequence>MLDDSDLFDDTEELGNAFSAAPQLQSVFSQIQNVALNRNRLQALDSEDDTGDIIDEHEFRQGLARFRESQAIQGFKRSTIDPVRGEPLAIQSQCDKVLFEIGVEKRVNENNDEFYAIRGENMNHSKFVRNIDLIFKNQPNNVDEFVSVLRDSLMRDENRFKSFIVGTVSSAGEQDTLLRALILAKSTQIPMFLLVIDKLCHLADEEVNNRKKGLNQRADSEKEMALACIAHIRYINVVYDCRELFNCVFECPLETWNTEVRNKLIEAIPECFPEVGVQQDCLLNLSDLLVKGFERDSLCTRKTLLAAMKIMSASSRVRQGLRPRLLKESALMEPETVFGIVLLCMEWAQADDKGMLKFLTQVREHVSFEDVIKRRVSGSVSCTALATECLTAMAGILYMSGNKAVKSAIKFLSLSGDVSVVGTQDDEEEADGDIQKEFNFFDIMLVFALLNVPNMDAGVLTPVKTQINTHPTTFREVLKAILKQEEVCQTFQSAILCMAKWLMKTSDETVNEFGALLYEHLFLTSERSREAVINEMVAYIASANDSESAALLKALRKIVSLNGSLLVPYLPNLSDILKHIESLSSTNVRRVFEVLVNVSFLTERSQDYKSEIGPLLERYLGSASIKEKMWGILGLLVHLEMYLCSKTHMNGEEREKGIYDRLKVAQMRTDQFPGMRAEFYRNLAARFRENNNFVKSKYIMTWTDCIVATFKKDFTSKNRAGEASICLEDDEFITMDAPWISISDLLKSGRAVELIPSIELMYQLCIYQNKHKGGGTFDPTAKLHFLIEANLAFDVKDDDIQREECCDQLVLGILYLRTVLNIFSKCSKSAESMDSLLKKRFALMFECQQELLRHLKKLDKYRVPSIVWSGEHDDVVLSVSYKAPPSNRKAVNALKSRILKRKKPTEEEETELIDEQNLEDESERDVTESRESSPNESKAVPQRVTTSLPENFESLYIRPLEIHTIVDMVDLIGYTKEQTLYLLSTFRWTLNHLLPLKDARRPSWLRPSKVGLPGHQFHRVPDNSTAWKLIHKFIKSMSSIMNNCVEYLKQKEDESIGGPDHYNEMADTFLLCLEMFKEIFSRKDVSLHGRQKDAEECERRRDRLMMKMVDALGTVGLEDDSEPTDEYKVVAYFLRFSPYIPNVKIACALLELLCLFHRSEAQSVSIASFAWQCMLKEWDDSIGNDLKQATFGKLLGSLLEHSIMVRQENDRLQAMFAFIAKHVVALIPDRERESYQLLAKAPKDVIFEQSFNDGSFNFDKSIFPIFFKLMFKLLNDTVSSKFMKFLQVRQLLEQWQTAVHVFSSLALFIRVKSVRSTSMLTSALREGRRFLYILTQSSGTFLKLFESNEQLAVILKDVRAILKEIQAGDRALQCIGVDAKVQKNVTLLKLLPELRAQHEMFIRSMLSAFRGAGCGEAFRISLLKSRNMDGNEVVDLERSSSTPYSSPNANCERMDEGDFDFDEDPSLSDSA</sequence>
<dbReference type="GO" id="GO:0031573">
    <property type="term" value="P:mitotic intra-S DNA damage checkpoint signaling"/>
    <property type="evidence" value="ECO:0007669"/>
    <property type="project" value="TreeGrafter"/>
</dbReference>
<evidence type="ECO:0000256" key="6">
    <source>
        <dbReference type="SAM" id="MobiDB-lite"/>
    </source>
</evidence>
<dbReference type="GO" id="GO:0007129">
    <property type="term" value="P:homologous chromosome pairing at meiosis"/>
    <property type="evidence" value="ECO:0007669"/>
    <property type="project" value="TreeGrafter"/>
</dbReference>
<comment type="subcellular location">
    <subcellularLocation>
        <location evidence="1">Nucleus</location>
    </subcellularLocation>
</comment>
<evidence type="ECO:0000313" key="7">
    <source>
        <dbReference type="EMBL" id="KAK0395426.1"/>
    </source>
</evidence>